<accession>A0AAW0CCR9</accession>
<evidence type="ECO:0000313" key="2">
    <source>
        <dbReference type="EMBL" id="KAK7036884.1"/>
    </source>
</evidence>
<evidence type="ECO:0000313" key="3">
    <source>
        <dbReference type="Proteomes" id="UP001362999"/>
    </source>
</evidence>
<dbReference type="Proteomes" id="UP001362999">
    <property type="component" value="Unassembled WGS sequence"/>
</dbReference>
<keyword evidence="3" id="KW-1185">Reference proteome</keyword>
<dbReference type="EMBL" id="JAWWNJ010000018">
    <property type="protein sequence ID" value="KAK7036884.1"/>
    <property type="molecule type" value="Genomic_DNA"/>
</dbReference>
<name>A0AAW0CCR9_9AGAR</name>
<organism evidence="2 3">
    <name type="scientific">Favolaschia claudopus</name>
    <dbReference type="NCBI Taxonomy" id="2862362"/>
    <lineage>
        <taxon>Eukaryota</taxon>
        <taxon>Fungi</taxon>
        <taxon>Dikarya</taxon>
        <taxon>Basidiomycota</taxon>
        <taxon>Agaricomycotina</taxon>
        <taxon>Agaricomycetes</taxon>
        <taxon>Agaricomycetidae</taxon>
        <taxon>Agaricales</taxon>
        <taxon>Marasmiineae</taxon>
        <taxon>Mycenaceae</taxon>
        <taxon>Favolaschia</taxon>
    </lineage>
</organism>
<reference evidence="2 3" key="1">
    <citation type="journal article" date="2024" name="J Genomics">
        <title>Draft genome sequencing and assembly of Favolaschia claudopus CIRM-BRFM 2984 isolated from oak limbs.</title>
        <authorList>
            <person name="Navarro D."/>
            <person name="Drula E."/>
            <person name="Chaduli D."/>
            <person name="Cazenave R."/>
            <person name="Ahrendt S."/>
            <person name="Wang J."/>
            <person name="Lipzen A."/>
            <person name="Daum C."/>
            <person name="Barry K."/>
            <person name="Grigoriev I.V."/>
            <person name="Favel A."/>
            <person name="Rosso M.N."/>
            <person name="Martin F."/>
        </authorList>
    </citation>
    <scope>NUCLEOTIDE SEQUENCE [LARGE SCALE GENOMIC DNA]</scope>
    <source>
        <strain evidence="2 3">CIRM-BRFM 2984</strain>
    </source>
</reference>
<gene>
    <name evidence="2" type="ORF">R3P38DRAFT_2770947</name>
</gene>
<protein>
    <submittedName>
        <fullName evidence="2">Uncharacterized protein</fullName>
    </submittedName>
</protein>
<sequence length="110" mass="12337">MWTKKEINGRRRVSRSASPEVRLKFRRRFRWRGGLRKWSEDEMAAGEGGEAYEPSVPAPEKPPSRRRQAFSAIHAGAVEELLAADHLDKNNLMMASSRVGFGGERNGGNA</sequence>
<comment type="caution">
    <text evidence="2">The sequence shown here is derived from an EMBL/GenBank/DDBJ whole genome shotgun (WGS) entry which is preliminary data.</text>
</comment>
<evidence type="ECO:0000256" key="1">
    <source>
        <dbReference type="SAM" id="MobiDB-lite"/>
    </source>
</evidence>
<feature type="region of interest" description="Disordered" evidence="1">
    <location>
        <begin position="42"/>
        <end position="68"/>
    </location>
</feature>
<dbReference type="AlphaFoldDB" id="A0AAW0CCR9"/>
<proteinExistence type="predicted"/>